<accession>A0A6C0C3T3</accession>
<protein>
    <submittedName>
        <fullName evidence="1">Uncharacterized protein</fullName>
    </submittedName>
</protein>
<organism evidence="1">
    <name type="scientific">viral metagenome</name>
    <dbReference type="NCBI Taxonomy" id="1070528"/>
    <lineage>
        <taxon>unclassified sequences</taxon>
        <taxon>metagenomes</taxon>
        <taxon>organismal metagenomes</taxon>
    </lineage>
</organism>
<dbReference type="AlphaFoldDB" id="A0A6C0C3T3"/>
<evidence type="ECO:0000313" key="1">
    <source>
        <dbReference type="EMBL" id="QHS99257.1"/>
    </source>
</evidence>
<dbReference type="EMBL" id="MN739337">
    <property type="protein sequence ID" value="QHS99257.1"/>
    <property type="molecule type" value="Genomic_DNA"/>
</dbReference>
<name>A0A6C0C3T3_9ZZZZ</name>
<sequence length="108" mass="12242">MFVSSPTGVQKMKKIHTEGVSIFEKKNADYYDSFVNYGPLGVIIRTSNSLSSAMQNGVRDTKSVRDVLFDLHNYSAMAIMLLDEKGKHSTRVEQVKQIDAIPQQYLRK</sequence>
<proteinExistence type="predicted"/>
<reference evidence="1" key="1">
    <citation type="journal article" date="2020" name="Nature">
        <title>Giant virus diversity and host interactions through global metagenomics.</title>
        <authorList>
            <person name="Schulz F."/>
            <person name="Roux S."/>
            <person name="Paez-Espino D."/>
            <person name="Jungbluth S."/>
            <person name="Walsh D.A."/>
            <person name="Denef V.J."/>
            <person name="McMahon K.D."/>
            <person name="Konstantinidis K.T."/>
            <person name="Eloe-Fadrosh E.A."/>
            <person name="Kyrpides N.C."/>
            <person name="Woyke T."/>
        </authorList>
    </citation>
    <scope>NUCLEOTIDE SEQUENCE</scope>
    <source>
        <strain evidence="1">GVMAG-M-3300020185-33</strain>
    </source>
</reference>